<evidence type="ECO:0000313" key="3">
    <source>
        <dbReference type="Proteomes" id="UP001314170"/>
    </source>
</evidence>
<sequence length="102" mass="11088">MVKKDGGGQTARGVRVFFKMDRAGIQLGLGFLPRALIPCGKYFTETKRRHLTSKLTAKQVQAAAATDSAGCHRDSIISLASIKLSQRLLISSSRDGALKVWK</sequence>
<name>A0AAV1RLT7_9ROSI</name>
<accession>A0AAV1RLT7</accession>
<proteinExistence type="predicted"/>
<dbReference type="PROSITE" id="PS50294">
    <property type="entry name" value="WD_REPEATS_REGION"/>
    <property type="match status" value="1"/>
</dbReference>
<keyword evidence="1" id="KW-0853">WD repeat</keyword>
<feature type="repeat" description="WD" evidence="1">
    <location>
        <begin position="69"/>
        <end position="102"/>
    </location>
</feature>
<dbReference type="Proteomes" id="UP001314170">
    <property type="component" value="Unassembled WGS sequence"/>
</dbReference>
<keyword evidence="3" id="KW-1185">Reference proteome</keyword>
<protein>
    <submittedName>
        <fullName evidence="2">Uncharacterized protein</fullName>
    </submittedName>
</protein>
<gene>
    <name evidence="2" type="ORF">DCAF_LOCUS12425</name>
</gene>
<dbReference type="InterPro" id="IPR001680">
    <property type="entry name" value="WD40_rpt"/>
</dbReference>
<reference evidence="2 3" key="1">
    <citation type="submission" date="2024-01" db="EMBL/GenBank/DDBJ databases">
        <authorList>
            <person name="Waweru B."/>
        </authorList>
    </citation>
    <scope>NUCLEOTIDE SEQUENCE [LARGE SCALE GENOMIC DNA]</scope>
</reference>
<dbReference type="EMBL" id="CAWUPB010001087">
    <property type="protein sequence ID" value="CAK7337391.1"/>
    <property type="molecule type" value="Genomic_DNA"/>
</dbReference>
<evidence type="ECO:0000313" key="2">
    <source>
        <dbReference type="EMBL" id="CAK7337391.1"/>
    </source>
</evidence>
<dbReference type="AlphaFoldDB" id="A0AAV1RLT7"/>
<organism evidence="2 3">
    <name type="scientific">Dovyalis caffra</name>
    <dbReference type="NCBI Taxonomy" id="77055"/>
    <lineage>
        <taxon>Eukaryota</taxon>
        <taxon>Viridiplantae</taxon>
        <taxon>Streptophyta</taxon>
        <taxon>Embryophyta</taxon>
        <taxon>Tracheophyta</taxon>
        <taxon>Spermatophyta</taxon>
        <taxon>Magnoliopsida</taxon>
        <taxon>eudicotyledons</taxon>
        <taxon>Gunneridae</taxon>
        <taxon>Pentapetalae</taxon>
        <taxon>rosids</taxon>
        <taxon>fabids</taxon>
        <taxon>Malpighiales</taxon>
        <taxon>Salicaceae</taxon>
        <taxon>Flacourtieae</taxon>
        <taxon>Dovyalis</taxon>
    </lineage>
</organism>
<evidence type="ECO:0000256" key="1">
    <source>
        <dbReference type="PROSITE-ProRule" id="PRU00221"/>
    </source>
</evidence>
<comment type="caution">
    <text evidence="2">The sequence shown here is derived from an EMBL/GenBank/DDBJ whole genome shotgun (WGS) entry which is preliminary data.</text>
</comment>
<dbReference type="PROSITE" id="PS50082">
    <property type="entry name" value="WD_REPEATS_2"/>
    <property type="match status" value="1"/>
</dbReference>